<evidence type="ECO:0000313" key="2">
    <source>
        <dbReference type="Proteomes" id="UP000179448"/>
    </source>
</evidence>
<protein>
    <submittedName>
        <fullName evidence="1">Uncharacterized protein</fullName>
    </submittedName>
</protein>
<gene>
    <name evidence="1" type="ORF">A2997_02390</name>
</gene>
<reference evidence="1 2" key="1">
    <citation type="journal article" date="2016" name="Nat. Commun.">
        <title>Thousands of microbial genomes shed light on interconnected biogeochemical processes in an aquifer system.</title>
        <authorList>
            <person name="Anantharaman K."/>
            <person name="Brown C.T."/>
            <person name="Hug L.A."/>
            <person name="Sharon I."/>
            <person name="Castelle C.J."/>
            <person name="Probst A.J."/>
            <person name="Thomas B.C."/>
            <person name="Singh A."/>
            <person name="Wilkins M.J."/>
            <person name="Karaoz U."/>
            <person name="Brodie E.L."/>
            <person name="Williams K.H."/>
            <person name="Hubbard S.S."/>
            <person name="Banfield J.F."/>
        </authorList>
    </citation>
    <scope>NUCLEOTIDE SEQUENCE [LARGE SCALE GENOMIC DNA]</scope>
</reference>
<dbReference type="Proteomes" id="UP000179448">
    <property type="component" value="Unassembled WGS sequence"/>
</dbReference>
<comment type="caution">
    <text evidence="1">The sequence shown here is derived from an EMBL/GenBank/DDBJ whole genome shotgun (WGS) entry which is preliminary data.</text>
</comment>
<organism evidence="1 2">
    <name type="scientific">Candidatus Nomurabacteria bacterium RIFCSPLOWO2_01_FULL_36_10b</name>
    <dbReference type="NCBI Taxonomy" id="1801766"/>
    <lineage>
        <taxon>Bacteria</taxon>
        <taxon>Candidatus Nomuraibacteriota</taxon>
    </lineage>
</organism>
<sequence length="147" mass="17073">MKEAKIELLKEDAAFPFPSENGEVQISFVPLPLHLHHYKVDGRGATEYFRSQKIIMAGTDYEKICLFIEENRPKIIEFCDEMGLKRITFLPDKIDDSGKPIFSLSFRKDFRGEWDLIKESPLSPTINGRVEYFAIISTEEANKQWLQ</sequence>
<proteinExistence type="predicted"/>
<accession>A0A1F6WP54</accession>
<dbReference type="STRING" id="1801766.A2997_02390"/>
<dbReference type="AlphaFoldDB" id="A0A1F6WP54"/>
<name>A0A1F6WP54_9BACT</name>
<evidence type="ECO:0000313" key="1">
    <source>
        <dbReference type="EMBL" id="OGI83660.1"/>
    </source>
</evidence>
<dbReference type="EMBL" id="MFUQ01000014">
    <property type="protein sequence ID" value="OGI83660.1"/>
    <property type="molecule type" value="Genomic_DNA"/>
</dbReference>